<accession>A0A328TWT2</accession>
<evidence type="ECO:0000313" key="3">
    <source>
        <dbReference type="Proteomes" id="UP000249260"/>
    </source>
</evidence>
<proteinExistence type="predicted"/>
<dbReference type="PANTHER" id="PTHR48100:SF59">
    <property type="entry name" value="ADENOSYLCOBALAMIN_ALPHA-RIBAZOLE PHOSPHATASE"/>
    <property type="match status" value="1"/>
</dbReference>
<evidence type="ECO:0000313" key="2">
    <source>
        <dbReference type="EMBL" id="RAP74860.1"/>
    </source>
</evidence>
<dbReference type="GO" id="GO:0005737">
    <property type="term" value="C:cytoplasm"/>
    <property type="evidence" value="ECO:0007669"/>
    <property type="project" value="TreeGrafter"/>
</dbReference>
<dbReference type="Gene3D" id="3.40.50.1240">
    <property type="entry name" value="Phosphoglycerate mutase-like"/>
    <property type="match status" value="1"/>
</dbReference>
<sequence>MIRHAESSYSPGKDRTRGLSPKGQEDVLRVTELLRDTRIDEVVSSPYARALLTVEGIAAERGLPVMQFEELRERKLHGDEVAFASGGFLDAIERSFADHKAALPGGESFREAQQRAVQVVKRLLQAYGGQSVAVGTHGNIMCMILHAFDSRYGGFDFWKRTTMPDVYRMTFRDEELVGFDRLWS</sequence>
<dbReference type="EMBL" id="QLUW01000004">
    <property type="protein sequence ID" value="RAP74860.1"/>
    <property type="molecule type" value="Genomic_DNA"/>
</dbReference>
<dbReference type="OrthoDB" id="2185101at2"/>
<dbReference type="InterPro" id="IPR050275">
    <property type="entry name" value="PGM_Phosphatase"/>
</dbReference>
<dbReference type="InterPro" id="IPR013078">
    <property type="entry name" value="His_Pase_superF_clade-1"/>
</dbReference>
<comment type="caution">
    <text evidence="2">The sequence shown here is derived from an EMBL/GenBank/DDBJ whole genome shotgun (WGS) entry which is preliminary data.</text>
</comment>
<dbReference type="GO" id="GO:0016791">
    <property type="term" value="F:phosphatase activity"/>
    <property type="evidence" value="ECO:0007669"/>
    <property type="project" value="TreeGrafter"/>
</dbReference>
<name>A0A328TWT2_9BACL</name>
<reference evidence="2 3" key="1">
    <citation type="submission" date="2018-06" db="EMBL/GenBank/DDBJ databases">
        <title>Paenibacillus montanisoli sp. nov., isolated from mountain area soil.</title>
        <authorList>
            <person name="Wu M."/>
        </authorList>
    </citation>
    <scope>NUCLEOTIDE SEQUENCE [LARGE SCALE GENOMIC DNA]</scope>
    <source>
        <strain evidence="2 3">RA17</strain>
    </source>
</reference>
<dbReference type="AlphaFoldDB" id="A0A328TWT2"/>
<gene>
    <name evidence="2" type="ORF">DL346_20590</name>
</gene>
<feature type="region of interest" description="Disordered" evidence="1">
    <location>
        <begin position="1"/>
        <end position="22"/>
    </location>
</feature>
<dbReference type="InterPro" id="IPR029033">
    <property type="entry name" value="His_PPase_superfam"/>
</dbReference>
<organism evidence="2 3">
    <name type="scientific">Paenibacillus montanisoli</name>
    <dbReference type="NCBI Taxonomy" id="2081970"/>
    <lineage>
        <taxon>Bacteria</taxon>
        <taxon>Bacillati</taxon>
        <taxon>Bacillota</taxon>
        <taxon>Bacilli</taxon>
        <taxon>Bacillales</taxon>
        <taxon>Paenibacillaceae</taxon>
        <taxon>Paenibacillus</taxon>
    </lineage>
</organism>
<dbReference type="Pfam" id="PF00300">
    <property type="entry name" value="His_Phos_1"/>
    <property type="match status" value="1"/>
</dbReference>
<keyword evidence="3" id="KW-1185">Reference proteome</keyword>
<dbReference type="Proteomes" id="UP000249260">
    <property type="component" value="Unassembled WGS sequence"/>
</dbReference>
<dbReference type="PANTHER" id="PTHR48100">
    <property type="entry name" value="BROAD-SPECIFICITY PHOSPHATASE YOR283W-RELATED"/>
    <property type="match status" value="1"/>
</dbReference>
<dbReference type="CDD" id="cd07040">
    <property type="entry name" value="HP"/>
    <property type="match status" value="1"/>
</dbReference>
<dbReference type="SUPFAM" id="SSF53254">
    <property type="entry name" value="Phosphoglycerate mutase-like"/>
    <property type="match status" value="1"/>
</dbReference>
<protein>
    <submittedName>
        <fullName evidence="2">Histidine phosphatase family protein</fullName>
    </submittedName>
</protein>
<evidence type="ECO:0000256" key="1">
    <source>
        <dbReference type="SAM" id="MobiDB-lite"/>
    </source>
</evidence>